<accession>A0A2X2JJA5</accession>
<protein>
    <submittedName>
        <fullName evidence="2">Enzyme of polynucleotide modification</fullName>
    </submittedName>
</protein>
<dbReference type="EMBL" id="UAUR01000003">
    <property type="protein sequence ID" value="SPZ70349.1"/>
    <property type="molecule type" value="Genomic_DNA"/>
</dbReference>
<keyword evidence="1" id="KW-0812">Transmembrane</keyword>
<keyword evidence="1" id="KW-1133">Transmembrane helix</keyword>
<name>A0A2X2JJA5_SHIBO</name>
<keyword evidence="1" id="KW-0472">Membrane</keyword>
<evidence type="ECO:0000313" key="3">
    <source>
        <dbReference type="Proteomes" id="UP000251799"/>
    </source>
</evidence>
<dbReference type="Proteomes" id="UP000251799">
    <property type="component" value="Unassembled WGS sequence"/>
</dbReference>
<gene>
    <name evidence="2" type="primary">ybeS_1</name>
    <name evidence="2" type="ORF">NCTC8576_00287</name>
</gene>
<evidence type="ECO:0000313" key="2">
    <source>
        <dbReference type="EMBL" id="SPZ70349.1"/>
    </source>
</evidence>
<feature type="transmembrane region" description="Helical" evidence="1">
    <location>
        <begin position="352"/>
        <end position="370"/>
    </location>
</feature>
<proteinExistence type="predicted"/>
<reference evidence="2 3" key="1">
    <citation type="submission" date="2018-06" db="EMBL/GenBank/DDBJ databases">
        <authorList>
            <consortium name="Pathogen Informatics"/>
            <person name="Doyle S."/>
        </authorList>
    </citation>
    <scope>NUCLEOTIDE SEQUENCE [LARGE SCALE GENOMIC DNA]</scope>
    <source>
        <strain evidence="2 3">NCTC8576</strain>
    </source>
</reference>
<organism evidence="2 3">
    <name type="scientific">Shigella boydii</name>
    <dbReference type="NCBI Taxonomy" id="621"/>
    <lineage>
        <taxon>Bacteria</taxon>
        <taxon>Pseudomonadati</taxon>
        <taxon>Pseudomonadota</taxon>
        <taxon>Gammaproteobacteria</taxon>
        <taxon>Enterobacterales</taxon>
        <taxon>Enterobacteriaceae</taxon>
        <taxon>Shigella</taxon>
    </lineage>
</organism>
<dbReference type="AlphaFoldDB" id="A0A2X2JJA5"/>
<sequence>MEEIDELRWSLCTIAMNTAHLSFECVVLLAERLRWLQEENVGEIDEEELESFLYAIAKGNVFNFQTILHLPVAVQNDTIDFYQMFARIWSSHPEWLTLYLAQHRAVIIPDDAKLHRNLLRWYSAGRLDIPELLDYARSWREAEPDNEDARYYEYAQRVYCGEGESLLAELCDYWREYPSTQADALILQWCRQHRVDYYPLVVMMIEARELVNDQGKQLLYVPGDSARTRFHLYEILSDEKLSALGRSLVEMVLHKGRKPRISLTRDTEHLLWPLYLVAKQLVQASQPTEESLMPIVSRLDAEDRCPLEALIIRRLLIQAANFTEKQTVEPEPQPQPMPVDDGGPGCLGVIKIIFYIFIFAGLIGKILHLFG</sequence>
<evidence type="ECO:0000256" key="1">
    <source>
        <dbReference type="SAM" id="Phobius"/>
    </source>
</evidence>